<sequence length="214" mass="24753">MRTLFIIAGLLSFFSCKKESGSIKDKNFRHTDSIITDTITIDSPKSLSPIESIRKKYAVLNNLLTTKKLDSVKFEYSCNNERSGKVVFYSDQEGIKVIQHSYAEYSHFSSIENYYIENNEPFFIFREDTSWNFDGGTPEKPIIKDNISEQRIYLQHGKAIKCLEKKYTKRSNTPHNPDPQKIASKEINCSAEELLKAYELLIRNSEKRGEIQCL</sequence>
<reference evidence="1 2" key="1">
    <citation type="submission" date="2018-10" db="EMBL/GenBank/DDBJ databases">
        <title>Genomic Encyclopedia of Archaeal and Bacterial Type Strains, Phase II (KMG-II): from individual species to whole genera.</title>
        <authorList>
            <person name="Goeker M."/>
        </authorList>
    </citation>
    <scope>NUCLEOTIDE SEQUENCE [LARGE SCALE GENOMIC DNA]</scope>
    <source>
        <strain evidence="1 2">DSM 14219</strain>
    </source>
</reference>
<accession>A0A495SEP4</accession>
<dbReference type="EMBL" id="RBXB01000002">
    <property type="protein sequence ID" value="RKS98089.1"/>
    <property type="molecule type" value="Genomic_DNA"/>
</dbReference>
<organism evidence="1 2">
    <name type="scientific">Chryseobacterium defluvii</name>
    <dbReference type="NCBI Taxonomy" id="160396"/>
    <lineage>
        <taxon>Bacteria</taxon>
        <taxon>Pseudomonadati</taxon>
        <taxon>Bacteroidota</taxon>
        <taxon>Flavobacteriia</taxon>
        <taxon>Flavobacteriales</taxon>
        <taxon>Weeksellaceae</taxon>
        <taxon>Chryseobacterium group</taxon>
        <taxon>Chryseobacterium</taxon>
    </lineage>
</organism>
<dbReference type="PROSITE" id="PS51257">
    <property type="entry name" value="PROKAR_LIPOPROTEIN"/>
    <property type="match status" value="1"/>
</dbReference>
<evidence type="ECO:0008006" key="3">
    <source>
        <dbReference type="Google" id="ProtNLM"/>
    </source>
</evidence>
<gene>
    <name evidence="1" type="ORF">BCF58_2227</name>
</gene>
<dbReference type="OrthoDB" id="853657at2"/>
<dbReference type="RefSeq" id="WP_121461819.1">
    <property type="nucleotide sequence ID" value="NZ_RBXB01000002.1"/>
</dbReference>
<name>A0A495SEP4_9FLAO</name>
<dbReference type="AlphaFoldDB" id="A0A495SEP4"/>
<evidence type="ECO:0000313" key="2">
    <source>
        <dbReference type="Proteomes" id="UP000272428"/>
    </source>
</evidence>
<protein>
    <recommendedName>
        <fullName evidence="3">Lipoprotein</fullName>
    </recommendedName>
</protein>
<comment type="caution">
    <text evidence="1">The sequence shown here is derived from an EMBL/GenBank/DDBJ whole genome shotgun (WGS) entry which is preliminary data.</text>
</comment>
<keyword evidence="2" id="KW-1185">Reference proteome</keyword>
<dbReference type="Proteomes" id="UP000272428">
    <property type="component" value="Unassembled WGS sequence"/>
</dbReference>
<evidence type="ECO:0000313" key="1">
    <source>
        <dbReference type="EMBL" id="RKS98089.1"/>
    </source>
</evidence>
<proteinExistence type="predicted"/>